<reference evidence="2" key="1">
    <citation type="journal article" date="2019" name="Int. J. Syst. Evol. Microbiol.">
        <title>The Global Catalogue of Microorganisms (GCM) 10K type strain sequencing project: providing services to taxonomists for standard genome sequencing and annotation.</title>
        <authorList>
            <consortium name="The Broad Institute Genomics Platform"/>
            <consortium name="The Broad Institute Genome Sequencing Center for Infectious Disease"/>
            <person name="Wu L."/>
            <person name="Ma J."/>
        </authorList>
    </citation>
    <scope>NUCLEOTIDE SEQUENCE [LARGE SCALE GENOMIC DNA]</scope>
    <source>
        <strain evidence="2">CGMCC 4.1415</strain>
    </source>
</reference>
<dbReference type="Proteomes" id="UP001596016">
    <property type="component" value="Unassembled WGS sequence"/>
</dbReference>
<keyword evidence="2" id="KW-1185">Reference proteome</keyword>
<name>A0ABW0GVX3_9HYPH</name>
<evidence type="ECO:0000313" key="2">
    <source>
        <dbReference type="Proteomes" id="UP001596016"/>
    </source>
</evidence>
<proteinExistence type="predicted"/>
<evidence type="ECO:0000313" key="1">
    <source>
        <dbReference type="EMBL" id="MFC5385249.1"/>
    </source>
</evidence>
<accession>A0ABW0GVX3</accession>
<sequence length="84" mass="9168">MTKIFLGAIAVLIVVANDGLAGSWRVDTSIDEAARQIVATKMGELRGGFSLDEEPVFVGKGLQKKELEPLKVLQYGRYRDKSDG</sequence>
<dbReference type="RefSeq" id="WP_378228159.1">
    <property type="nucleotide sequence ID" value="NZ_JBHSLL010000012.1"/>
</dbReference>
<gene>
    <name evidence="1" type="ORF">ACFPLB_04615</name>
</gene>
<organism evidence="1 2">
    <name type="scientific">Aquamicrobium segne</name>
    <dbReference type="NCBI Taxonomy" id="469547"/>
    <lineage>
        <taxon>Bacteria</taxon>
        <taxon>Pseudomonadati</taxon>
        <taxon>Pseudomonadota</taxon>
        <taxon>Alphaproteobacteria</taxon>
        <taxon>Hyphomicrobiales</taxon>
        <taxon>Phyllobacteriaceae</taxon>
        <taxon>Aquamicrobium</taxon>
    </lineage>
</organism>
<dbReference type="EMBL" id="JBHSLL010000012">
    <property type="protein sequence ID" value="MFC5385249.1"/>
    <property type="molecule type" value="Genomic_DNA"/>
</dbReference>
<protein>
    <submittedName>
        <fullName evidence="1">Uncharacterized protein</fullName>
    </submittedName>
</protein>
<comment type="caution">
    <text evidence="1">The sequence shown here is derived from an EMBL/GenBank/DDBJ whole genome shotgun (WGS) entry which is preliminary data.</text>
</comment>